<evidence type="ECO:0000313" key="2">
    <source>
        <dbReference type="Proteomes" id="UP001230649"/>
    </source>
</evidence>
<reference evidence="1" key="1">
    <citation type="submission" date="2023-04" db="EMBL/GenBank/DDBJ databases">
        <title>Draft Genome sequencing of Naganishia species isolated from polar environments using Oxford Nanopore Technology.</title>
        <authorList>
            <person name="Leo P."/>
            <person name="Venkateswaran K."/>
        </authorList>
    </citation>
    <scope>NUCLEOTIDE SEQUENCE</scope>
    <source>
        <strain evidence="1">MNA-CCFEE 5262</strain>
    </source>
</reference>
<evidence type="ECO:0000313" key="1">
    <source>
        <dbReference type="EMBL" id="KAJ9097871.1"/>
    </source>
</evidence>
<proteinExistence type="predicted"/>
<dbReference type="Proteomes" id="UP001230649">
    <property type="component" value="Unassembled WGS sequence"/>
</dbReference>
<organism evidence="1 2">
    <name type="scientific">Naganishia adeliensis</name>
    <dbReference type="NCBI Taxonomy" id="92952"/>
    <lineage>
        <taxon>Eukaryota</taxon>
        <taxon>Fungi</taxon>
        <taxon>Dikarya</taxon>
        <taxon>Basidiomycota</taxon>
        <taxon>Agaricomycotina</taxon>
        <taxon>Tremellomycetes</taxon>
        <taxon>Filobasidiales</taxon>
        <taxon>Filobasidiaceae</taxon>
        <taxon>Naganishia</taxon>
    </lineage>
</organism>
<accession>A0ACC2VGY8</accession>
<name>A0ACC2VGY8_9TREE</name>
<comment type="caution">
    <text evidence="1">The sequence shown here is derived from an EMBL/GenBank/DDBJ whole genome shotgun (WGS) entry which is preliminary data.</text>
</comment>
<sequence>MVLTHRLRIDSPNEWTAIFNISGRTGPATLAPITEWAFSLSFQEGGGGGCATYEEAFDRLGLTLPIIKRLLQERKKLSTAVRQAWRETAEKERVKAEKTVKAELPVRKEDLAQSAAVEREAVNRGEEDDMYVAHDDPHVLAGMRGSARGEGNASTPNAVDEQSPGNHAETRIKRRANMNTSTGTTTQIRATSRQSLQQPAPSKTNPSSRPSRHRVKPARNDYVDLDIVLDDDEGPEPSGPARKRRKTSSTKDESFVDHGEVEDPSDDEE</sequence>
<protein>
    <submittedName>
        <fullName evidence="1">Uncharacterized protein</fullName>
    </submittedName>
</protein>
<keyword evidence="2" id="KW-1185">Reference proteome</keyword>
<dbReference type="EMBL" id="JASBWS010000099">
    <property type="protein sequence ID" value="KAJ9097871.1"/>
    <property type="molecule type" value="Genomic_DNA"/>
</dbReference>
<gene>
    <name evidence="1" type="ORF">QFC20_006094</name>
</gene>